<dbReference type="InterPro" id="IPR013525">
    <property type="entry name" value="ABC2_TM"/>
</dbReference>
<comment type="subcellular location">
    <subcellularLocation>
        <location evidence="1">Membrane</location>
        <topology evidence="1">Multi-pass membrane protein</topology>
    </subcellularLocation>
</comment>
<dbReference type="EMBL" id="CP154622">
    <property type="protein sequence ID" value="XAM40420.1"/>
    <property type="molecule type" value="Genomic_DNA"/>
</dbReference>
<feature type="transmembrane region" description="Helical" evidence="5">
    <location>
        <begin position="262"/>
        <end position="287"/>
    </location>
</feature>
<proteinExistence type="predicted"/>
<feature type="transmembrane region" description="Helical" evidence="5">
    <location>
        <begin position="21"/>
        <end position="39"/>
    </location>
</feature>
<evidence type="ECO:0000256" key="1">
    <source>
        <dbReference type="ARBA" id="ARBA00004141"/>
    </source>
</evidence>
<dbReference type="InterPro" id="IPR052902">
    <property type="entry name" value="ABC-2_transporter"/>
</dbReference>
<evidence type="ECO:0000256" key="4">
    <source>
        <dbReference type="ARBA" id="ARBA00023136"/>
    </source>
</evidence>
<evidence type="ECO:0000313" key="8">
    <source>
        <dbReference type="Proteomes" id="UP001477947"/>
    </source>
</evidence>
<evidence type="ECO:0000259" key="6">
    <source>
        <dbReference type="Pfam" id="PF12698"/>
    </source>
</evidence>
<evidence type="ECO:0000256" key="3">
    <source>
        <dbReference type="ARBA" id="ARBA00022989"/>
    </source>
</evidence>
<dbReference type="RefSeq" id="WP_343338543.1">
    <property type="nucleotide sequence ID" value="NZ_CP154622.1"/>
</dbReference>
<feature type="transmembrane region" description="Helical" evidence="5">
    <location>
        <begin position="182"/>
        <end position="206"/>
    </location>
</feature>
<keyword evidence="2 5" id="KW-0812">Transmembrane</keyword>
<gene>
    <name evidence="7" type="primary">lnrM</name>
    <name evidence="7" type="ORF">TPELB_07220</name>
</gene>
<dbReference type="PANTHER" id="PTHR43027:SF1">
    <property type="entry name" value="DOXORUBICIN RESISTANCE ABC TRANSPORTER PERMEASE PROTEIN DRRC-RELATED"/>
    <property type="match status" value="1"/>
</dbReference>
<keyword evidence="3 5" id="KW-1133">Transmembrane helix</keyword>
<reference evidence="7 8" key="1">
    <citation type="submission" date="2024-04" db="EMBL/GenBank/DDBJ databases">
        <title>Isolation and characterization of novel acetogenic strains of the genera Terrisporobacter and Acetoanaerobium.</title>
        <authorList>
            <person name="Boeer T."/>
            <person name="Schueler M.A."/>
            <person name="Lueschen A."/>
            <person name="Eysell L."/>
            <person name="Droege J."/>
            <person name="Heinemann M."/>
            <person name="Engelhardt L."/>
            <person name="Basen M."/>
            <person name="Daniel R."/>
        </authorList>
    </citation>
    <scope>NUCLEOTIDE SEQUENCE [LARGE SCALE GENOMIC DNA]</scope>
    <source>
        <strain evidence="7 8">ELB</strain>
    </source>
</reference>
<evidence type="ECO:0000313" key="7">
    <source>
        <dbReference type="EMBL" id="XAM40420.1"/>
    </source>
</evidence>
<accession>A0ABZ3FCQ0</accession>
<organism evidence="7 8">
    <name type="scientific">Terrisporobacter petrolearius</name>
    <dbReference type="NCBI Taxonomy" id="1460447"/>
    <lineage>
        <taxon>Bacteria</taxon>
        <taxon>Bacillati</taxon>
        <taxon>Bacillota</taxon>
        <taxon>Clostridia</taxon>
        <taxon>Peptostreptococcales</taxon>
        <taxon>Peptostreptococcaceae</taxon>
        <taxon>Terrisporobacter</taxon>
    </lineage>
</organism>
<feature type="transmembrane region" description="Helical" evidence="5">
    <location>
        <begin position="227"/>
        <end position="250"/>
    </location>
</feature>
<evidence type="ECO:0000256" key="5">
    <source>
        <dbReference type="SAM" id="Phobius"/>
    </source>
</evidence>
<protein>
    <submittedName>
        <fullName evidence="7">Linearmycin resistance permease protein LnrM</fullName>
    </submittedName>
</protein>
<sequence>MILLTLIKKEVKQFFRQKINIIMMIIFPVILIFIMGKSLNGLMTIDENIFNNKVIYYRVNAPIENEVDLQRFYDFMIHFEKNTNVKFIENNNYKEVIDDVNNNKAICFMDFYDNDINYFRSEKTESTESTVFRNLYEQYIKKYTFLQSIYKSNPEKIKEVLDYEIKILLKDEGVEKKQVNAFTYYTFAQLILIILYISNLTSISMYKGEYLHTKTRFKGLKINKINILLSKIALGIAIGILQIIIVYIVSTKFFNVSWGENLLYIFMVLFSLIIFSSALGIFMATIFSNKETCYMVNNILIIIMGFLGGSYVPICLVKSERVTSFLSEITPSYWANISILSLSYDIKTKYYIFSIFISFGLSLLMLILGSLISKLKAGDSFD</sequence>
<dbReference type="PANTHER" id="PTHR43027">
    <property type="entry name" value="DOXORUBICIN RESISTANCE ABC TRANSPORTER PERMEASE PROTEIN DRRC-RELATED"/>
    <property type="match status" value="1"/>
</dbReference>
<feature type="transmembrane region" description="Helical" evidence="5">
    <location>
        <begin position="294"/>
        <end position="314"/>
    </location>
</feature>
<feature type="transmembrane region" description="Helical" evidence="5">
    <location>
        <begin position="350"/>
        <end position="372"/>
    </location>
</feature>
<keyword evidence="8" id="KW-1185">Reference proteome</keyword>
<dbReference type="Proteomes" id="UP001477947">
    <property type="component" value="Chromosome"/>
</dbReference>
<evidence type="ECO:0000256" key="2">
    <source>
        <dbReference type="ARBA" id="ARBA00022692"/>
    </source>
</evidence>
<dbReference type="Pfam" id="PF12698">
    <property type="entry name" value="ABC2_membrane_3"/>
    <property type="match status" value="1"/>
</dbReference>
<keyword evidence="4 5" id="KW-0472">Membrane</keyword>
<feature type="domain" description="ABC-2 type transporter transmembrane" evidence="6">
    <location>
        <begin position="21"/>
        <end position="369"/>
    </location>
</feature>
<name>A0ABZ3FCQ0_9FIRM</name>